<dbReference type="AlphaFoldDB" id="A0A0L0V2W9"/>
<protein>
    <submittedName>
        <fullName evidence="1">Uncharacterized protein</fullName>
    </submittedName>
</protein>
<dbReference type="Proteomes" id="UP000054564">
    <property type="component" value="Unassembled WGS sequence"/>
</dbReference>
<reference evidence="2" key="1">
    <citation type="submission" date="2014-03" db="EMBL/GenBank/DDBJ databases">
        <title>The Genome Sequence of Puccinia striiformis f. sp. tritici PST-78.</title>
        <authorList>
            <consortium name="The Broad Institute Genome Sequencing Platform"/>
            <person name="Cuomo C."/>
            <person name="Hulbert S."/>
            <person name="Chen X."/>
            <person name="Walker B."/>
            <person name="Young S.K."/>
            <person name="Zeng Q."/>
            <person name="Gargeya S."/>
            <person name="Fitzgerald M."/>
            <person name="Haas B."/>
            <person name="Abouelleil A."/>
            <person name="Alvarado L."/>
            <person name="Arachchi H.M."/>
            <person name="Berlin A.M."/>
            <person name="Chapman S.B."/>
            <person name="Goldberg J."/>
            <person name="Griggs A."/>
            <person name="Gujja S."/>
            <person name="Hansen M."/>
            <person name="Howarth C."/>
            <person name="Imamovic A."/>
            <person name="Larimer J."/>
            <person name="McCowan C."/>
            <person name="Montmayeur A."/>
            <person name="Murphy C."/>
            <person name="Neiman D."/>
            <person name="Pearson M."/>
            <person name="Priest M."/>
            <person name="Roberts A."/>
            <person name="Saif S."/>
            <person name="Shea T."/>
            <person name="Sisk P."/>
            <person name="Sykes S."/>
            <person name="Wortman J."/>
            <person name="Nusbaum C."/>
            <person name="Birren B."/>
        </authorList>
    </citation>
    <scope>NUCLEOTIDE SEQUENCE [LARGE SCALE GENOMIC DNA]</scope>
    <source>
        <strain evidence="2">race PST-78</strain>
    </source>
</reference>
<proteinExistence type="predicted"/>
<evidence type="ECO:0000313" key="2">
    <source>
        <dbReference type="Proteomes" id="UP000054564"/>
    </source>
</evidence>
<evidence type="ECO:0000313" key="1">
    <source>
        <dbReference type="EMBL" id="KNE93334.1"/>
    </source>
</evidence>
<gene>
    <name evidence="1" type="ORF">PSTG_13276</name>
</gene>
<organism evidence="1 2">
    <name type="scientific">Puccinia striiformis f. sp. tritici PST-78</name>
    <dbReference type="NCBI Taxonomy" id="1165861"/>
    <lineage>
        <taxon>Eukaryota</taxon>
        <taxon>Fungi</taxon>
        <taxon>Dikarya</taxon>
        <taxon>Basidiomycota</taxon>
        <taxon>Pucciniomycotina</taxon>
        <taxon>Pucciniomycetes</taxon>
        <taxon>Pucciniales</taxon>
        <taxon>Pucciniaceae</taxon>
        <taxon>Puccinia</taxon>
    </lineage>
</organism>
<keyword evidence="2" id="KW-1185">Reference proteome</keyword>
<comment type="caution">
    <text evidence="1">The sequence shown here is derived from an EMBL/GenBank/DDBJ whole genome shotgun (WGS) entry which is preliminary data.</text>
</comment>
<sequence length="168" mass="18825">MSVAVCMAAKTRWRPFRATEPRLFVHFPLILRIRATCGARSEPRLLQSPRDFVTEPHVAPVPSHMWWFRAEPESWTASMAARCNRHIRGWPIGAMSLVHFPVIWPPGRPTRILLTGLTASVASNRNLEIASPVNGWMDFPHEDGVPGVARDTVPSVTCLMDFSGKMEG</sequence>
<name>A0A0L0V2W9_9BASI</name>
<dbReference type="EMBL" id="AJIL01000139">
    <property type="protein sequence ID" value="KNE93334.1"/>
    <property type="molecule type" value="Genomic_DNA"/>
</dbReference>
<accession>A0A0L0V2W9</accession>